<evidence type="ECO:0000256" key="1">
    <source>
        <dbReference type="SAM" id="MobiDB-lite"/>
    </source>
</evidence>
<keyword evidence="3" id="KW-1185">Reference proteome</keyword>
<dbReference type="RefSeq" id="WP_126727270.1">
    <property type="nucleotide sequence ID" value="NZ_RYZH01000048.1"/>
</dbReference>
<reference evidence="2 3" key="2">
    <citation type="submission" date="2019-01" db="EMBL/GenBank/DDBJ databases">
        <title>Tautonia sociabilis, a novel thermotolerant planctomycete of Isosphaeraceae family, isolated from a 4000 m deep subterranean habitat.</title>
        <authorList>
            <person name="Kovaleva O.L."/>
            <person name="Elcheninov A.G."/>
            <person name="Van Heerden E."/>
            <person name="Toshchakov S.V."/>
            <person name="Novikov A."/>
            <person name="Bonch-Osmolovskaya E.A."/>
            <person name="Kublanov I.V."/>
        </authorList>
    </citation>
    <scope>NUCLEOTIDE SEQUENCE [LARGE SCALE GENOMIC DNA]</scope>
    <source>
        <strain evidence="2 3">GM2012</strain>
    </source>
</reference>
<sequence length="154" mass="17313">MGDRGVESRPTPGEGGIAAGRADAHAPPDEDPPVSPGRSSSEATEPRFRRRGRTAEPPRRRKQLVMVAAVLVAFALMRGRGPEPPPQPAPPIRGETFLDWMAREDQRRAERYEGRFQGWTLSTEQEVDHPATRRRNRLQRFLDDLVTAFRSLAH</sequence>
<dbReference type="AlphaFoldDB" id="A0A432MF76"/>
<evidence type="ECO:0000313" key="3">
    <source>
        <dbReference type="Proteomes" id="UP000280296"/>
    </source>
</evidence>
<name>A0A432MF76_9BACT</name>
<accession>A0A432MF76</accession>
<proteinExistence type="predicted"/>
<reference evidence="2 3" key="1">
    <citation type="submission" date="2018-12" db="EMBL/GenBank/DDBJ databases">
        <authorList>
            <person name="Toschakov S.V."/>
        </authorList>
    </citation>
    <scope>NUCLEOTIDE SEQUENCE [LARGE SCALE GENOMIC DNA]</scope>
    <source>
        <strain evidence="2 3">GM2012</strain>
    </source>
</reference>
<gene>
    <name evidence="2" type="ORF">TsocGM_20185</name>
</gene>
<dbReference type="EMBL" id="RYZH01000048">
    <property type="protein sequence ID" value="RUL84597.1"/>
    <property type="molecule type" value="Genomic_DNA"/>
</dbReference>
<dbReference type="Proteomes" id="UP000280296">
    <property type="component" value="Unassembled WGS sequence"/>
</dbReference>
<evidence type="ECO:0000313" key="2">
    <source>
        <dbReference type="EMBL" id="RUL84597.1"/>
    </source>
</evidence>
<comment type="caution">
    <text evidence="2">The sequence shown here is derived from an EMBL/GenBank/DDBJ whole genome shotgun (WGS) entry which is preliminary data.</text>
</comment>
<protein>
    <submittedName>
        <fullName evidence="2">Uncharacterized protein</fullName>
    </submittedName>
</protein>
<organism evidence="2 3">
    <name type="scientific">Tautonia sociabilis</name>
    <dbReference type="NCBI Taxonomy" id="2080755"/>
    <lineage>
        <taxon>Bacteria</taxon>
        <taxon>Pseudomonadati</taxon>
        <taxon>Planctomycetota</taxon>
        <taxon>Planctomycetia</taxon>
        <taxon>Isosphaerales</taxon>
        <taxon>Isosphaeraceae</taxon>
        <taxon>Tautonia</taxon>
    </lineage>
</organism>
<feature type="region of interest" description="Disordered" evidence="1">
    <location>
        <begin position="1"/>
        <end position="62"/>
    </location>
</feature>